<organism evidence="2">
    <name type="scientific">Timema tahoe</name>
    <dbReference type="NCBI Taxonomy" id="61484"/>
    <lineage>
        <taxon>Eukaryota</taxon>
        <taxon>Metazoa</taxon>
        <taxon>Ecdysozoa</taxon>
        <taxon>Arthropoda</taxon>
        <taxon>Hexapoda</taxon>
        <taxon>Insecta</taxon>
        <taxon>Pterygota</taxon>
        <taxon>Neoptera</taxon>
        <taxon>Polyneoptera</taxon>
        <taxon>Phasmatodea</taxon>
        <taxon>Timematodea</taxon>
        <taxon>Timematoidea</taxon>
        <taxon>Timematidae</taxon>
        <taxon>Timema</taxon>
    </lineage>
</organism>
<protein>
    <submittedName>
        <fullName evidence="2">Uncharacterized protein</fullName>
    </submittedName>
</protein>
<feature type="compositionally biased region" description="Basic and acidic residues" evidence="1">
    <location>
        <begin position="67"/>
        <end position="78"/>
    </location>
</feature>
<name>A0A7R9INA6_9NEOP</name>
<dbReference type="AlphaFoldDB" id="A0A7R9INA6"/>
<evidence type="ECO:0000256" key="1">
    <source>
        <dbReference type="SAM" id="MobiDB-lite"/>
    </source>
</evidence>
<proteinExistence type="predicted"/>
<feature type="region of interest" description="Disordered" evidence="1">
    <location>
        <begin position="67"/>
        <end position="87"/>
    </location>
</feature>
<feature type="compositionally biased region" description="Polar residues" evidence="1">
    <location>
        <begin position="119"/>
        <end position="128"/>
    </location>
</feature>
<sequence length="199" mass="23231">MEIPPNCPLEMEAPARNKERCKLDQWRLRFRQLDAVVTDVLGRNMYRVSFKEGLGQTRHIDQLRKRYERTPQPEDASERPLSQVEPARYPDKDLVTHHRARPLQQPLPTPAREDHEQQPVENPQTREQQPAALIDSTGQQPEALIDNTGFSKEPSEKNSLLNPYHHILLPILVIYLSTNYANGLRIWKDVFQRKLTRIC</sequence>
<evidence type="ECO:0000313" key="2">
    <source>
        <dbReference type="EMBL" id="CAD7461413.1"/>
    </source>
</evidence>
<gene>
    <name evidence="2" type="ORF">TTEB3V08_LOCUS9324</name>
</gene>
<reference evidence="2" key="1">
    <citation type="submission" date="2020-11" db="EMBL/GenBank/DDBJ databases">
        <authorList>
            <person name="Tran Van P."/>
        </authorList>
    </citation>
    <scope>NUCLEOTIDE SEQUENCE</scope>
</reference>
<accession>A0A7R9INA6</accession>
<feature type="region of interest" description="Disordered" evidence="1">
    <location>
        <begin position="103"/>
        <end position="156"/>
    </location>
</feature>
<dbReference type="EMBL" id="OE004729">
    <property type="protein sequence ID" value="CAD7461413.1"/>
    <property type="molecule type" value="Genomic_DNA"/>
</dbReference>